<feature type="domain" description="DUF6815" evidence="1">
    <location>
        <begin position="269"/>
        <end position="373"/>
    </location>
</feature>
<sequence>MATRAHGVLPQPADPKYRLVHIGFTSPGGPTHNVDKDAHGYRYDSIGICNGVINAGASCVRLQYDPTDPERMARELAQYDGYIVRINPGQLSRPGVPQGAQRVFDELMDSFVHAGKPVWSSPQVQKSMGAKDALVRINGMACGLSDTLAYYTPEEFKANFVKTAAFQPRVIKQNRGSAGEGIWLCWLVDKPYCKKFGDSELDMSDTLKLMEMNDEHVEYHTVGEFMEFCVNGPENKELAGEWRSVFPGKYLTGQGSHLVDQRLMPRIAEGEVRMLMVRDQLFQIIHKKPKADGGMSAVGGNNVPTFYRPDAPEFAGLREKFIKEDVPHLLEVMDLQDQPLPLLWTADFIPMDSDDVPGETVYKVGEFNCSCVGVSKFMASAKGGTIEDVSDDDYAEAMSLCDLIGKQVVEAMDTHWAALQKEIAGHPGRGGG</sequence>
<evidence type="ECO:0000313" key="2">
    <source>
        <dbReference type="EMBL" id="ACO62752.1"/>
    </source>
</evidence>
<dbReference type="OMA" id="YVVHKKP"/>
<dbReference type="InParanoid" id="C1E4N9"/>
<evidence type="ECO:0000259" key="1">
    <source>
        <dbReference type="Pfam" id="PF20668"/>
    </source>
</evidence>
<dbReference type="RefSeq" id="XP_002501494.1">
    <property type="nucleotide sequence ID" value="XM_002501448.1"/>
</dbReference>
<dbReference type="AlphaFoldDB" id="C1E4N9"/>
<dbReference type="InterPro" id="IPR049212">
    <property type="entry name" value="DUF6815"/>
</dbReference>
<dbReference type="Pfam" id="PF20668">
    <property type="entry name" value="DUF6815"/>
    <property type="match status" value="1"/>
</dbReference>
<proteinExistence type="predicted"/>
<dbReference type="NCBIfam" id="NF033816">
    <property type="entry name" value="Cj0069_fam"/>
    <property type="match status" value="1"/>
</dbReference>
<evidence type="ECO:0000313" key="3">
    <source>
        <dbReference type="Proteomes" id="UP000002009"/>
    </source>
</evidence>
<gene>
    <name evidence="2" type="ORF">MICPUN_108148</name>
</gene>
<accession>C1E4N9</accession>
<dbReference type="EMBL" id="CP001325">
    <property type="protein sequence ID" value="ACO62752.1"/>
    <property type="molecule type" value="Genomic_DNA"/>
</dbReference>
<dbReference type="KEGG" id="mis:MICPUN_108148"/>
<reference evidence="2 3" key="1">
    <citation type="journal article" date="2009" name="Science">
        <title>Green evolution and dynamic adaptations revealed by genomes of the marine picoeukaryotes Micromonas.</title>
        <authorList>
            <person name="Worden A.Z."/>
            <person name="Lee J.H."/>
            <person name="Mock T."/>
            <person name="Rouze P."/>
            <person name="Simmons M.P."/>
            <person name="Aerts A.L."/>
            <person name="Allen A.E."/>
            <person name="Cuvelier M.L."/>
            <person name="Derelle E."/>
            <person name="Everett M.V."/>
            <person name="Foulon E."/>
            <person name="Grimwood J."/>
            <person name="Gundlach H."/>
            <person name="Henrissat B."/>
            <person name="Napoli C."/>
            <person name="McDonald S.M."/>
            <person name="Parker M.S."/>
            <person name="Rombauts S."/>
            <person name="Salamov A."/>
            <person name="Von Dassow P."/>
            <person name="Badger J.H."/>
            <person name="Coutinho P.M."/>
            <person name="Demir E."/>
            <person name="Dubchak I."/>
            <person name="Gentemann C."/>
            <person name="Eikrem W."/>
            <person name="Gready J.E."/>
            <person name="John U."/>
            <person name="Lanier W."/>
            <person name="Lindquist E.A."/>
            <person name="Lucas S."/>
            <person name="Mayer K.F."/>
            <person name="Moreau H."/>
            <person name="Not F."/>
            <person name="Otillar R."/>
            <person name="Panaud O."/>
            <person name="Pangilinan J."/>
            <person name="Paulsen I."/>
            <person name="Piegu B."/>
            <person name="Poliakov A."/>
            <person name="Robbens S."/>
            <person name="Schmutz J."/>
            <person name="Toulza E."/>
            <person name="Wyss T."/>
            <person name="Zelensky A."/>
            <person name="Zhou K."/>
            <person name="Armbrust E.V."/>
            <person name="Bhattacharya D."/>
            <person name="Goodenough U.W."/>
            <person name="Van de Peer Y."/>
            <person name="Grigoriev I.V."/>
        </authorList>
    </citation>
    <scope>NUCLEOTIDE SEQUENCE [LARGE SCALE GENOMIC DNA]</scope>
    <source>
        <strain evidence="3">RCC299 / NOUM17</strain>
    </source>
</reference>
<dbReference type="eggNOG" id="ENOG502RYA0">
    <property type="taxonomic scope" value="Eukaryota"/>
</dbReference>
<dbReference type="GeneID" id="8243180"/>
<protein>
    <recommendedName>
        <fullName evidence="1">DUF6815 domain-containing protein</fullName>
    </recommendedName>
</protein>
<dbReference type="Proteomes" id="UP000002009">
    <property type="component" value="Chromosome 4"/>
</dbReference>
<name>C1E4N9_MICCC</name>
<keyword evidence="3" id="KW-1185">Reference proteome</keyword>
<organism evidence="2 3">
    <name type="scientific">Micromonas commoda (strain RCC299 / NOUM17 / CCMP2709)</name>
    <name type="common">Picoplanktonic green alga</name>
    <dbReference type="NCBI Taxonomy" id="296587"/>
    <lineage>
        <taxon>Eukaryota</taxon>
        <taxon>Viridiplantae</taxon>
        <taxon>Chlorophyta</taxon>
        <taxon>Mamiellophyceae</taxon>
        <taxon>Mamiellales</taxon>
        <taxon>Mamiellaceae</taxon>
        <taxon>Micromonas</taxon>
    </lineage>
</organism>
<dbReference type="OrthoDB" id="10256152at2759"/>